<evidence type="ECO:0008006" key="4">
    <source>
        <dbReference type="Google" id="ProtNLM"/>
    </source>
</evidence>
<reference evidence="2" key="2">
    <citation type="submission" date="2022-01" db="EMBL/GenBank/DDBJ databases">
        <authorList>
            <person name="Yamashiro T."/>
            <person name="Shiraishi A."/>
            <person name="Satake H."/>
            <person name="Nakayama K."/>
        </authorList>
    </citation>
    <scope>NUCLEOTIDE SEQUENCE</scope>
</reference>
<keyword evidence="3" id="KW-1185">Reference proteome</keyword>
<evidence type="ECO:0000313" key="2">
    <source>
        <dbReference type="EMBL" id="GJU08707.1"/>
    </source>
</evidence>
<organism evidence="2 3">
    <name type="scientific">Tanacetum coccineum</name>
    <dbReference type="NCBI Taxonomy" id="301880"/>
    <lineage>
        <taxon>Eukaryota</taxon>
        <taxon>Viridiplantae</taxon>
        <taxon>Streptophyta</taxon>
        <taxon>Embryophyta</taxon>
        <taxon>Tracheophyta</taxon>
        <taxon>Spermatophyta</taxon>
        <taxon>Magnoliopsida</taxon>
        <taxon>eudicotyledons</taxon>
        <taxon>Gunneridae</taxon>
        <taxon>Pentapetalae</taxon>
        <taxon>asterids</taxon>
        <taxon>campanulids</taxon>
        <taxon>Asterales</taxon>
        <taxon>Asteraceae</taxon>
        <taxon>Asteroideae</taxon>
        <taxon>Anthemideae</taxon>
        <taxon>Anthemidinae</taxon>
        <taxon>Tanacetum</taxon>
    </lineage>
</organism>
<evidence type="ECO:0000313" key="3">
    <source>
        <dbReference type="Proteomes" id="UP001151760"/>
    </source>
</evidence>
<gene>
    <name evidence="2" type="ORF">Tco_1125137</name>
</gene>
<evidence type="ECO:0000256" key="1">
    <source>
        <dbReference type="SAM" id="MobiDB-lite"/>
    </source>
</evidence>
<accession>A0ABQ5J858</accession>
<proteinExistence type="predicted"/>
<sequence length="266" mass="29794">MAAGVWKKLEKLYMTKSSTNKLLLKQRLFSLQMKEGPTLKDHLDALNSILMDLKNVEVMIDDENAALILLVSLPPSFENFVNSFVVEKDTITLEDVRSKEGHWKFNYPKVKEKGHVAVVAKDDSGLERDVVLLVVDYKEFDSGHVFMGNDSPCKVVSEEKLDPGGEKDIFIGYGDGVEDAPKQVEHVVPGDADHDDTSPNDHTNSPHLEHEQDRSIALDRPCRNAKAPSRFGFEDYVAYALQVAKEVESLEPATYQEAITSEESDM</sequence>
<protein>
    <recommendedName>
        <fullName evidence="4">Retrovirus-related Pol polyprotein from transposon TNT 1-94</fullName>
    </recommendedName>
</protein>
<comment type="caution">
    <text evidence="2">The sequence shown here is derived from an EMBL/GenBank/DDBJ whole genome shotgun (WGS) entry which is preliminary data.</text>
</comment>
<reference evidence="2" key="1">
    <citation type="journal article" date="2022" name="Int. J. Mol. Sci.">
        <title>Draft Genome of Tanacetum Coccineum: Genomic Comparison of Closely Related Tanacetum-Family Plants.</title>
        <authorList>
            <person name="Yamashiro T."/>
            <person name="Shiraishi A."/>
            <person name="Nakayama K."/>
            <person name="Satake H."/>
        </authorList>
    </citation>
    <scope>NUCLEOTIDE SEQUENCE</scope>
</reference>
<feature type="region of interest" description="Disordered" evidence="1">
    <location>
        <begin position="187"/>
        <end position="216"/>
    </location>
</feature>
<name>A0ABQ5J858_9ASTR</name>
<dbReference type="Pfam" id="PF14223">
    <property type="entry name" value="Retrotran_gag_2"/>
    <property type="match status" value="1"/>
</dbReference>
<feature type="compositionally biased region" description="Basic and acidic residues" evidence="1">
    <location>
        <begin position="207"/>
        <end position="216"/>
    </location>
</feature>
<dbReference type="EMBL" id="BQNB010021658">
    <property type="protein sequence ID" value="GJU08707.1"/>
    <property type="molecule type" value="Genomic_DNA"/>
</dbReference>
<dbReference type="Proteomes" id="UP001151760">
    <property type="component" value="Unassembled WGS sequence"/>
</dbReference>